<dbReference type="OrthoDB" id="3245313at2759"/>
<feature type="region of interest" description="Disordered" evidence="1">
    <location>
        <begin position="92"/>
        <end position="151"/>
    </location>
</feature>
<protein>
    <submittedName>
        <fullName evidence="2">Uncharacterized protein</fullName>
    </submittedName>
</protein>
<evidence type="ECO:0000313" key="2">
    <source>
        <dbReference type="EMBL" id="RXW11606.1"/>
    </source>
</evidence>
<sequence>MPSDLLGADVPDISRIEMICTEWQSDGAFEAAAHRAAAEYLIDEDDNALVGEAGSELVNGPACDPFAMDALAPCSQIPATSLLAPSLPQDLSQLSTQMPAGPNAKSEDTLPSTSSLDHDTQFGPKKLPPALRKQQGKLRRRRQSRQMQAKLKESQPLGYAQGFKPKPSTLKKYHKLLRIPVAISAKQLPHSSGSAWIGKRTQTPDWDDVKAEGVHCLAQVRSVAVSSGAVQPKELKHRRGHFLALPVGVSHGGGQERPTNLYQGLHARRILSQSILQNRAIYRIAGYQSAAFAFAFPKLYRYYESTLARLFAAQPELEQNFDHSIFPEASFNCGPHSVSLEHYDSGNLSFGPCALTPLGQFDYTQGGHLVLHEPKIVAEFPPGTTALIPSAAIKHSNTPIQDGEDRYSIAQYAAGGLFRWVEYGFKNGKHLLATSAGRIIKLAADKPDGERWKDGITMYSTIDSFIADQIPGTIPKNKNLS</sequence>
<gene>
    <name evidence="2" type="ORF">EST38_g14249</name>
</gene>
<comment type="caution">
    <text evidence="2">The sequence shown here is derived from an EMBL/GenBank/DDBJ whole genome shotgun (WGS) entry which is preliminary data.</text>
</comment>
<proteinExistence type="predicted"/>
<evidence type="ECO:0000313" key="3">
    <source>
        <dbReference type="Proteomes" id="UP000290288"/>
    </source>
</evidence>
<dbReference type="STRING" id="2316362.A0A4Q2CZL0"/>
<accession>A0A4Q2CZL0</accession>
<dbReference type="Proteomes" id="UP000290288">
    <property type="component" value="Unassembled WGS sequence"/>
</dbReference>
<name>A0A4Q2CZL0_9AGAR</name>
<dbReference type="EMBL" id="SDEE01001755">
    <property type="protein sequence ID" value="RXW11606.1"/>
    <property type="molecule type" value="Genomic_DNA"/>
</dbReference>
<organism evidence="2 3">
    <name type="scientific">Candolleomyces aberdarensis</name>
    <dbReference type="NCBI Taxonomy" id="2316362"/>
    <lineage>
        <taxon>Eukaryota</taxon>
        <taxon>Fungi</taxon>
        <taxon>Dikarya</taxon>
        <taxon>Basidiomycota</taxon>
        <taxon>Agaricomycotina</taxon>
        <taxon>Agaricomycetes</taxon>
        <taxon>Agaricomycetidae</taxon>
        <taxon>Agaricales</taxon>
        <taxon>Agaricineae</taxon>
        <taxon>Psathyrellaceae</taxon>
        <taxon>Candolleomyces</taxon>
    </lineage>
</organism>
<reference evidence="2 3" key="1">
    <citation type="submission" date="2019-01" db="EMBL/GenBank/DDBJ databases">
        <title>Draft genome sequence of Psathyrella aberdarensis IHI B618.</title>
        <authorList>
            <person name="Buettner E."/>
            <person name="Kellner H."/>
        </authorList>
    </citation>
    <scope>NUCLEOTIDE SEQUENCE [LARGE SCALE GENOMIC DNA]</scope>
    <source>
        <strain evidence="2 3">IHI B618</strain>
    </source>
</reference>
<evidence type="ECO:0000256" key="1">
    <source>
        <dbReference type="SAM" id="MobiDB-lite"/>
    </source>
</evidence>
<feature type="compositionally biased region" description="Basic residues" evidence="1">
    <location>
        <begin position="134"/>
        <end position="144"/>
    </location>
</feature>
<dbReference type="AlphaFoldDB" id="A0A4Q2CZL0"/>
<dbReference type="Gene3D" id="3.60.130.30">
    <property type="match status" value="1"/>
</dbReference>
<keyword evidence="3" id="KW-1185">Reference proteome</keyword>